<name>A0A7G7MQS2_9PSEU</name>
<evidence type="ECO:0000313" key="6">
    <source>
        <dbReference type="EMBL" id="QNG55133.1"/>
    </source>
</evidence>
<dbReference type="InterPro" id="IPR036390">
    <property type="entry name" value="WH_DNA-bd_sf"/>
</dbReference>
<dbReference type="AlphaFoldDB" id="A0A7G7MQS2"/>
<dbReference type="GO" id="GO:0000976">
    <property type="term" value="F:transcription cis-regulatory region binding"/>
    <property type="evidence" value="ECO:0007669"/>
    <property type="project" value="TreeGrafter"/>
</dbReference>
<dbReference type="GO" id="GO:0003700">
    <property type="term" value="F:DNA-binding transcription factor activity"/>
    <property type="evidence" value="ECO:0007669"/>
    <property type="project" value="InterPro"/>
</dbReference>
<dbReference type="KEGG" id="ppel:H6H00_15480"/>
<dbReference type="PANTHER" id="PTHR30126:SF39">
    <property type="entry name" value="HTH-TYPE TRANSCRIPTIONAL REGULATOR CYSL"/>
    <property type="match status" value="1"/>
</dbReference>
<dbReference type="Gene3D" id="1.10.10.10">
    <property type="entry name" value="Winged helix-like DNA-binding domain superfamily/Winged helix DNA-binding domain"/>
    <property type="match status" value="1"/>
</dbReference>
<evidence type="ECO:0000256" key="4">
    <source>
        <dbReference type="ARBA" id="ARBA00023163"/>
    </source>
</evidence>
<dbReference type="Pfam" id="PF03466">
    <property type="entry name" value="LysR_substrate"/>
    <property type="match status" value="1"/>
</dbReference>
<dbReference type="InterPro" id="IPR005119">
    <property type="entry name" value="LysR_subst-bd"/>
</dbReference>
<keyword evidence="4" id="KW-0804">Transcription</keyword>
<evidence type="ECO:0000256" key="1">
    <source>
        <dbReference type="ARBA" id="ARBA00009437"/>
    </source>
</evidence>
<keyword evidence="3" id="KW-0238">DNA-binding</keyword>
<evidence type="ECO:0000256" key="2">
    <source>
        <dbReference type="ARBA" id="ARBA00023015"/>
    </source>
</evidence>
<keyword evidence="2" id="KW-0805">Transcription regulation</keyword>
<accession>A0A7G7MQS2</accession>
<reference evidence="6 7" key="1">
    <citation type="submission" date="2020-08" db="EMBL/GenBank/DDBJ databases">
        <authorList>
            <person name="Mo P."/>
        </authorList>
    </citation>
    <scope>NUCLEOTIDE SEQUENCE [LARGE SCALE GENOMIC DNA]</scope>
    <source>
        <strain evidence="6 7">CGMCC 4.1532</strain>
    </source>
</reference>
<protein>
    <submittedName>
        <fullName evidence="6">LysR family transcriptional regulator</fullName>
    </submittedName>
</protein>
<dbReference type="RefSeq" id="WP_185721931.1">
    <property type="nucleotide sequence ID" value="NZ_BAAAWI010000001.1"/>
</dbReference>
<dbReference type="SUPFAM" id="SSF53850">
    <property type="entry name" value="Periplasmic binding protein-like II"/>
    <property type="match status" value="1"/>
</dbReference>
<organism evidence="6 7">
    <name type="scientific">Pseudonocardia petroleophila</name>
    <dbReference type="NCBI Taxonomy" id="37331"/>
    <lineage>
        <taxon>Bacteria</taxon>
        <taxon>Bacillati</taxon>
        <taxon>Actinomycetota</taxon>
        <taxon>Actinomycetes</taxon>
        <taxon>Pseudonocardiales</taxon>
        <taxon>Pseudonocardiaceae</taxon>
        <taxon>Pseudonocardia</taxon>
    </lineage>
</organism>
<dbReference type="PROSITE" id="PS50931">
    <property type="entry name" value="HTH_LYSR"/>
    <property type="match status" value="1"/>
</dbReference>
<evidence type="ECO:0000256" key="3">
    <source>
        <dbReference type="ARBA" id="ARBA00023125"/>
    </source>
</evidence>
<dbReference type="Gene3D" id="3.40.190.10">
    <property type="entry name" value="Periplasmic binding protein-like II"/>
    <property type="match status" value="2"/>
</dbReference>
<dbReference type="InterPro" id="IPR036388">
    <property type="entry name" value="WH-like_DNA-bd_sf"/>
</dbReference>
<dbReference type="Pfam" id="PF00126">
    <property type="entry name" value="HTH_1"/>
    <property type="match status" value="1"/>
</dbReference>
<keyword evidence="7" id="KW-1185">Reference proteome</keyword>
<dbReference type="SUPFAM" id="SSF46785">
    <property type="entry name" value="Winged helix' DNA-binding domain"/>
    <property type="match status" value="1"/>
</dbReference>
<dbReference type="EMBL" id="CP060131">
    <property type="protein sequence ID" value="QNG55133.1"/>
    <property type="molecule type" value="Genomic_DNA"/>
</dbReference>
<gene>
    <name evidence="6" type="ORF">H6H00_15480</name>
</gene>
<evidence type="ECO:0000259" key="5">
    <source>
        <dbReference type="PROSITE" id="PS50931"/>
    </source>
</evidence>
<comment type="similarity">
    <text evidence="1">Belongs to the LysR transcriptional regulatory family.</text>
</comment>
<feature type="domain" description="HTH lysR-type" evidence="5">
    <location>
        <begin position="8"/>
        <end position="65"/>
    </location>
</feature>
<sequence length="303" mass="31522">MVLSPHVPELSSLELLTTVAHTGSLGATGRELGLTQQAVSARIRTVERLIGVALLHRGPRGSRLTDAGRLVVDWAAPVLHAAAALDAGIDSLRERRDDHLTIAASYTVAEYLLPGWLVALSTEQAAAGLPRTAVHLAVHNSEQVVTEVLDGRTELGFVEGPDLPAGLAHRVVARDELVVVVPPGHPWTRRPPGPRDLAATPLVAREAGSGTRRAYERAVAPATPAPPAVELSSTSAIRGAVLAGAGPAVLSDLAVHDDLATGRLVAVPVPGLALDRTLSAVWPDGSTPTGPARDLLRIATHGR</sequence>
<dbReference type="InterPro" id="IPR000847">
    <property type="entry name" value="LysR_HTH_N"/>
</dbReference>
<proteinExistence type="inferred from homology"/>
<evidence type="ECO:0000313" key="7">
    <source>
        <dbReference type="Proteomes" id="UP000515728"/>
    </source>
</evidence>
<dbReference type="PANTHER" id="PTHR30126">
    <property type="entry name" value="HTH-TYPE TRANSCRIPTIONAL REGULATOR"/>
    <property type="match status" value="1"/>
</dbReference>
<dbReference type="Proteomes" id="UP000515728">
    <property type="component" value="Chromosome"/>
</dbReference>